<evidence type="ECO:0000313" key="1">
    <source>
        <dbReference type="EMBL" id="ELA42731.1"/>
    </source>
</evidence>
<dbReference type="GeneID" id="19880764"/>
<dbReference type="EMBL" id="JH370130">
    <property type="protein sequence ID" value="ELA42731.1"/>
    <property type="molecule type" value="Genomic_DNA"/>
</dbReference>
<gene>
    <name evidence="1" type="ORF">VICG_00046</name>
</gene>
<protein>
    <recommendedName>
        <fullName evidence="3">FYR N-terminal domain-containing protein</fullName>
    </recommendedName>
</protein>
<name>L2GPH4_VITCO</name>
<reference evidence="2" key="1">
    <citation type="submission" date="2011-05" db="EMBL/GenBank/DDBJ databases">
        <title>The genome sequence of Vittaforma corneae strain ATCC 50505.</title>
        <authorList>
            <consortium name="The Broad Institute Genome Sequencing Platform"/>
            <person name="Cuomo C."/>
            <person name="Didier E."/>
            <person name="Bowers L."/>
            <person name="Young S.K."/>
            <person name="Zeng Q."/>
            <person name="Gargeya S."/>
            <person name="Fitzgerald M."/>
            <person name="Haas B."/>
            <person name="Abouelleil A."/>
            <person name="Alvarado L."/>
            <person name="Arachchi H.M."/>
            <person name="Berlin A."/>
            <person name="Chapman S.B."/>
            <person name="Gearin G."/>
            <person name="Goldberg J."/>
            <person name="Griggs A."/>
            <person name="Gujja S."/>
            <person name="Hansen M."/>
            <person name="Heiman D."/>
            <person name="Howarth C."/>
            <person name="Larimer J."/>
            <person name="Lui A."/>
            <person name="MacDonald P.J.P."/>
            <person name="McCowen C."/>
            <person name="Montmayeur A."/>
            <person name="Murphy C."/>
            <person name="Neiman D."/>
            <person name="Pearson M."/>
            <person name="Priest M."/>
            <person name="Roberts A."/>
            <person name="Saif S."/>
            <person name="Shea T."/>
            <person name="Sisk P."/>
            <person name="Stolte C."/>
            <person name="Sykes S."/>
            <person name="Wortman J."/>
            <person name="Nusbaum C."/>
            <person name="Birren B."/>
        </authorList>
    </citation>
    <scope>NUCLEOTIDE SEQUENCE [LARGE SCALE GENOMIC DNA]</scope>
    <source>
        <strain evidence="2">ATCC 50505</strain>
    </source>
</reference>
<dbReference type="RefSeq" id="XP_007603499.1">
    <property type="nucleotide sequence ID" value="XM_007603437.1"/>
</dbReference>
<accession>L2GPH4</accession>
<dbReference type="VEuPathDB" id="MicrosporidiaDB:VICG_00046"/>
<evidence type="ECO:0008006" key="3">
    <source>
        <dbReference type="Google" id="ProtNLM"/>
    </source>
</evidence>
<evidence type="ECO:0000313" key="2">
    <source>
        <dbReference type="Proteomes" id="UP000011082"/>
    </source>
</evidence>
<dbReference type="InParanoid" id="L2GPH4"/>
<sequence length="206" mass="24470">MDNKTKLEELLHQRTELLSKIKEQDAFLMELNAFKRTFVKALVKEDLYVGLPLSNYEQTTNFEAVRIEDEYPLYILNIGEVHNIKQSVIPQKYTVPVNFRALRYYKKSKINKKTRDFTWYTTTILNKNEEAYFIIRDDENNSWKGCDIFDQFCQSFDHRLAFNSIEEWLGLDKDEVQAMACNLNNQNAFLKTKEKEGTLDEYFVSK</sequence>
<dbReference type="AlphaFoldDB" id="L2GPH4"/>
<organism evidence="1 2">
    <name type="scientific">Vittaforma corneae (strain ATCC 50505)</name>
    <name type="common">Microsporidian parasite</name>
    <name type="synonym">Nosema corneum</name>
    <dbReference type="NCBI Taxonomy" id="993615"/>
    <lineage>
        <taxon>Eukaryota</taxon>
        <taxon>Fungi</taxon>
        <taxon>Fungi incertae sedis</taxon>
        <taxon>Microsporidia</taxon>
        <taxon>Nosematidae</taxon>
        <taxon>Vittaforma</taxon>
    </lineage>
</organism>
<dbReference type="Gene3D" id="3.30.160.360">
    <property type="match status" value="1"/>
</dbReference>
<keyword evidence="2" id="KW-1185">Reference proteome</keyword>
<dbReference type="OMA" id="TCEIRIL"/>
<dbReference type="HOGENOM" id="CLU_1332840_0_0_1"/>
<proteinExistence type="predicted"/>
<dbReference type="Proteomes" id="UP000011082">
    <property type="component" value="Unassembled WGS sequence"/>
</dbReference>